<evidence type="ECO:0000313" key="6">
    <source>
        <dbReference type="Proteomes" id="UP000005631"/>
    </source>
</evidence>
<evidence type="ECO:0000313" key="5">
    <source>
        <dbReference type="EMBL" id="AEV32446.1"/>
    </source>
</evidence>
<keyword evidence="2 4" id="KW-0238">DNA-binding</keyword>
<accession>G8R878</accession>
<dbReference type="eggNOG" id="COG1510">
    <property type="taxonomic scope" value="Bacteria"/>
</dbReference>
<keyword evidence="3 4" id="KW-0804">Transcription</keyword>
<dbReference type="PANTHER" id="PTHR38465:SF1">
    <property type="entry name" value="HTH-TYPE TRANSCRIPTIONAL REGULATOR MJ1563-RELATED"/>
    <property type="match status" value="1"/>
</dbReference>
<organism evidence="5 6">
    <name type="scientific">Owenweeksia hongkongensis (strain DSM 17368 / CIP 108786 / JCM 12287 / NRRL B-23963 / UST20020801)</name>
    <dbReference type="NCBI Taxonomy" id="926562"/>
    <lineage>
        <taxon>Bacteria</taxon>
        <taxon>Pseudomonadati</taxon>
        <taxon>Bacteroidota</taxon>
        <taxon>Flavobacteriia</taxon>
        <taxon>Flavobacteriales</taxon>
        <taxon>Owenweeksiaceae</taxon>
        <taxon>Owenweeksia</taxon>
    </lineage>
</organism>
<dbReference type="InterPro" id="IPR036390">
    <property type="entry name" value="WH_DNA-bd_sf"/>
</dbReference>
<dbReference type="Gene3D" id="1.10.10.10">
    <property type="entry name" value="Winged helix-like DNA-binding domain superfamily/Winged helix DNA-binding domain"/>
    <property type="match status" value="1"/>
</dbReference>
<evidence type="ECO:0000256" key="2">
    <source>
        <dbReference type="ARBA" id="ARBA00023125"/>
    </source>
</evidence>
<keyword evidence="6" id="KW-1185">Reference proteome</keyword>
<name>G8R878_OWEHD</name>
<dbReference type="RefSeq" id="WP_014201802.1">
    <property type="nucleotide sequence ID" value="NC_016599.1"/>
</dbReference>
<dbReference type="PANTHER" id="PTHR38465">
    <property type="entry name" value="HTH-TYPE TRANSCRIPTIONAL REGULATOR MJ1563-RELATED"/>
    <property type="match status" value="1"/>
</dbReference>
<dbReference type="KEGG" id="oho:Oweho_1450"/>
<evidence type="ECO:0000256" key="4">
    <source>
        <dbReference type="PIRNR" id="PIRNR006707"/>
    </source>
</evidence>
<protein>
    <recommendedName>
        <fullName evidence="4">HTH-type transcriptional regulator</fullName>
    </recommendedName>
</protein>
<dbReference type="AlphaFoldDB" id="G8R878"/>
<dbReference type="Proteomes" id="UP000005631">
    <property type="component" value="Chromosome"/>
</dbReference>
<proteinExistence type="inferred from homology"/>
<dbReference type="InterPro" id="IPR036388">
    <property type="entry name" value="WH-like_DNA-bd_sf"/>
</dbReference>
<dbReference type="SUPFAM" id="SSF46785">
    <property type="entry name" value="Winged helix' DNA-binding domain"/>
    <property type="match status" value="1"/>
</dbReference>
<dbReference type="STRING" id="926562.Oweho_1450"/>
<comment type="similarity">
    <text evidence="4">Belongs to the GbsR family.</text>
</comment>
<dbReference type="InterPro" id="IPR026282">
    <property type="entry name" value="MJ1563"/>
</dbReference>
<dbReference type="GO" id="GO:0003677">
    <property type="term" value="F:DNA binding"/>
    <property type="evidence" value="ECO:0007669"/>
    <property type="project" value="UniProtKB-UniRule"/>
</dbReference>
<dbReference type="PIRSF" id="PIRSF006707">
    <property type="entry name" value="MJ1563"/>
    <property type="match status" value="1"/>
</dbReference>
<keyword evidence="1 4" id="KW-0805">Transcription regulation</keyword>
<evidence type="ECO:0000256" key="1">
    <source>
        <dbReference type="ARBA" id="ARBA00023015"/>
    </source>
</evidence>
<gene>
    <name evidence="5" type="ordered locus">Oweho_1450</name>
</gene>
<dbReference type="EMBL" id="CP003156">
    <property type="protein sequence ID" value="AEV32446.1"/>
    <property type="molecule type" value="Genomic_DNA"/>
</dbReference>
<dbReference type="OrthoDB" id="9792628at2"/>
<dbReference type="HOGENOM" id="CLU_107540_1_0_10"/>
<sequence>MQLDEAKNQFIQAWGALGSSWGINRTMSSIHALLIASKDAMTTEEIMDTLKISRGNANMNIRALIEWGLVKREMVAGERKEYFSAGKDVWEIARQIAKERAKRELEPVTKIVADLQTVEDDSEDAKQFKETMANLQDFTSKVNGTLDKFIKSDKNWFYKSLMSLIK</sequence>
<reference evidence="5 6" key="1">
    <citation type="journal article" date="2012" name="Stand. Genomic Sci.">
        <title>Genome sequence of the orange-pigmented seawater bacterium Owenweeksia hongkongensis type strain (UST20020801(T)).</title>
        <authorList>
            <person name="Riedel T."/>
            <person name="Held B."/>
            <person name="Nolan M."/>
            <person name="Lucas S."/>
            <person name="Lapidus A."/>
            <person name="Tice H."/>
            <person name="Del Rio T.G."/>
            <person name="Cheng J.F."/>
            <person name="Han C."/>
            <person name="Tapia R."/>
            <person name="Goodwin L.A."/>
            <person name="Pitluck S."/>
            <person name="Liolios K."/>
            <person name="Mavromatis K."/>
            <person name="Pagani I."/>
            <person name="Ivanova N."/>
            <person name="Mikhailova N."/>
            <person name="Pati A."/>
            <person name="Chen A."/>
            <person name="Palaniappan K."/>
            <person name="Rohde M."/>
            <person name="Tindall B.J."/>
            <person name="Detter J.C."/>
            <person name="Goker M."/>
            <person name="Woyke T."/>
            <person name="Bristow J."/>
            <person name="Eisen J.A."/>
            <person name="Markowitz V."/>
            <person name="Hugenholtz P."/>
            <person name="Klenk H.P."/>
            <person name="Kyrpides N.C."/>
        </authorList>
    </citation>
    <scope>NUCLEOTIDE SEQUENCE</scope>
    <source>
        <strain evidence="6">DSM 17368 / JCM 12287 / NRRL B-23963</strain>
    </source>
</reference>
<evidence type="ECO:0000256" key="3">
    <source>
        <dbReference type="ARBA" id="ARBA00023163"/>
    </source>
</evidence>
<dbReference type="InterPro" id="IPR052362">
    <property type="entry name" value="HTH-GbsR_regulator"/>
</dbReference>